<name>A0ABV8H8H0_9FLAO</name>
<evidence type="ECO:0000313" key="3">
    <source>
        <dbReference type="EMBL" id="MFC4027227.1"/>
    </source>
</evidence>
<feature type="coiled-coil region" evidence="1">
    <location>
        <begin position="55"/>
        <end position="82"/>
    </location>
</feature>
<reference evidence="4" key="1">
    <citation type="journal article" date="2019" name="Int. J. Syst. Evol. Microbiol.">
        <title>The Global Catalogue of Microorganisms (GCM) 10K type strain sequencing project: providing services to taxonomists for standard genome sequencing and annotation.</title>
        <authorList>
            <consortium name="The Broad Institute Genomics Platform"/>
            <consortium name="The Broad Institute Genome Sequencing Center for Infectious Disease"/>
            <person name="Wu L."/>
            <person name="Ma J."/>
        </authorList>
    </citation>
    <scope>NUCLEOTIDE SEQUENCE [LARGE SCALE GENOMIC DNA]</scope>
    <source>
        <strain evidence="4">CECT 9128</strain>
    </source>
</reference>
<evidence type="ECO:0000256" key="1">
    <source>
        <dbReference type="SAM" id="Coils"/>
    </source>
</evidence>
<sequence>MSNPKSIGNLLNNNVLKLNGLLNQNSQKNTQAALDTDTKQYIHPILTTQNIRESIALYSRRIEKYNAKVRKLNLEVKHYNSRIISHRRKAMVSLEQRLEESIWKQQHKSLPAEKYNEAVERYNLKHGPQIRKIKLLQEVRPESKQYFVAFLHQYNMQLFNRKKLRNNLQVHVPGDLPKLELYPNKIIDAERDGAKNLPVTVETIRAHRERLEEAGVLNGYEYHGSNRPLKIAFSEEVLSLTDNGKPKSAANGNQSFKEIQTKKVRHNNVSSRIQSLEKNKYRDKGAVASAPANKHCTKKSTGTPRRQDGKICDAPDNRTVNPQKKFTDALEKNELSAVLTASLLDKTELAQDLTAGNYKKYKPLAAKIAKQEAYYGAMHPEDFKELAIQDIFKYAEVLFSSLDVHPGSWVNAYKIWLKEKFQNFNGQTLSKPNMFSQWQKAIEVLRQVRKYSQNHKDWQPLYPSRYFDPAFTYKENNSFEYAYRFFKLDQEKVDSYKKRRIQAEKSLRHKTDTEKAREQIRKFINGRIELQQVYDYAKYNCNREVYSNINALIKTELENMEKYFA</sequence>
<comment type="caution">
    <text evidence="3">The sequence shown here is derived from an EMBL/GenBank/DDBJ whole genome shotgun (WGS) entry which is preliminary data.</text>
</comment>
<feature type="compositionally biased region" description="Basic and acidic residues" evidence="2">
    <location>
        <begin position="305"/>
        <end position="316"/>
    </location>
</feature>
<keyword evidence="4" id="KW-1185">Reference proteome</keyword>
<organism evidence="3 4">
    <name type="scientific">Zunongwangia endophytica</name>
    <dbReference type="NCBI Taxonomy" id="1808945"/>
    <lineage>
        <taxon>Bacteria</taxon>
        <taxon>Pseudomonadati</taxon>
        <taxon>Bacteroidota</taxon>
        <taxon>Flavobacteriia</taxon>
        <taxon>Flavobacteriales</taxon>
        <taxon>Flavobacteriaceae</taxon>
        <taxon>Zunongwangia</taxon>
    </lineage>
</organism>
<dbReference type="RefSeq" id="WP_290234662.1">
    <property type="nucleotide sequence ID" value="NZ_JAUFPZ010000002.1"/>
</dbReference>
<accession>A0ABV8H8H0</accession>
<protein>
    <submittedName>
        <fullName evidence="3">Uncharacterized protein</fullName>
    </submittedName>
</protein>
<evidence type="ECO:0000313" key="4">
    <source>
        <dbReference type="Proteomes" id="UP001595793"/>
    </source>
</evidence>
<proteinExistence type="predicted"/>
<evidence type="ECO:0000256" key="2">
    <source>
        <dbReference type="SAM" id="MobiDB-lite"/>
    </source>
</evidence>
<dbReference type="EMBL" id="JBHSAS010000006">
    <property type="protein sequence ID" value="MFC4027227.1"/>
    <property type="molecule type" value="Genomic_DNA"/>
</dbReference>
<feature type="region of interest" description="Disordered" evidence="2">
    <location>
        <begin position="282"/>
        <end position="317"/>
    </location>
</feature>
<gene>
    <name evidence="3" type="ORF">ACFOS1_07410</name>
</gene>
<keyword evidence="1" id="KW-0175">Coiled coil</keyword>
<dbReference type="Proteomes" id="UP001595793">
    <property type="component" value="Unassembled WGS sequence"/>
</dbReference>